<evidence type="ECO:0000256" key="1">
    <source>
        <dbReference type="SAM" id="Phobius"/>
    </source>
</evidence>
<accession>A0A429Z2A2</accession>
<evidence type="ECO:0008006" key="4">
    <source>
        <dbReference type="Google" id="ProtNLM"/>
    </source>
</evidence>
<comment type="caution">
    <text evidence="2">The sequence shown here is derived from an EMBL/GenBank/DDBJ whole genome shotgun (WGS) entry which is preliminary data.</text>
</comment>
<dbReference type="AlphaFoldDB" id="A0A429Z2A2"/>
<organism evidence="2 3">
    <name type="scientific">Aquibium carbonis</name>
    <dbReference type="NCBI Taxonomy" id="2495581"/>
    <lineage>
        <taxon>Bacteria</taxon>
        <taxon>Pseudomonadati</taxon>
        <taxon>Pseudomonadota</taxon>
        <taxon>Alphaproteobacteria</taxon>
        <taxon>Hyphomicrobiales</taxon>
        <taxon>Phyllobacteriaceae</taxon>
        <taxon>Aquibium</taxon>
    </lineage>
</organism>
<keyword evidence="1" id="KW-0472">Membrane</keyword>
<dbReference type="Proteomes" id="UP000278398">
    <property type="component" value="Unassembled WGS sequence"/>
</dbReference>
<dbReference type="EMBL" id="RWKW01000010">
    <property type="protein sequence ID" value="RST87827.1"/>
    <property type="molecule type" value="Genomic_DNA"/>
</dbReference>
<evidence type="ECO:0000313" key="3">
    <source>
        <dbReference type="Proteomes" id="UP000278398"/>
    </source>
</evidence>
<name>A0A429Z2A2_9HYPH</name>
<feature type="transmembrane region" description="Helical" evidence="1">
    <location>
        <begin position="95"/>
        <end position="112"/>
    </location>
</feature>
<keyword evidence="3" id="KW-1185">Reference proteome</keyword>
<proteinExistence type="predicted"/>
<keyword evidence="1" id="KW-0812">Transmembrane</keyword>
<protein>
    <recommendedName>
        <fullName evidence="4">DUF883 domain-containing protein</fullName>
    </recommendedName>
</protein>
<sequence length="114" mass="12518">MAFSISHTRDEALDDLERQVSSLKRELSSLRRTASAQGSHLYDEVTTRGSHAYDDVADIVTDLIGRLSKRRPATRREIERQARLAGAAVKDHPKTVALVGLAVVGLAAVLLSRR</sequence>
<reference evidence="2 3" key="1">
    <citation type="submission" date="2018-12" db="EMBL/GenBank/DDBJ databases">
        <title>Mesorhizobium carbonis sp. nov., isolated from coal mine water.</title>
        <authorList>
            <person name="Xin W."/>
            <person name="Xu Z."/>
            <person name="Xiang F."/>
            <person name="Zhang J."/>
            <person name="Xi L."/>
            <person name="Liu J."/>
        </authorList>
    </citation>
    <scope>NUCLEOTIDE SEQUENCE [LARGE SCALE GENOMIC DNA]</scope>
    <source>
        <strain evidence="2 3">B2.3</strain>
    </source>
</reference>
<keyword evidence="1" id="KW-1133">Transmembrane helix</keyword>
<gene>
    <name evidence="2" type="ORF">EJC49_03640</name>
</gene>
<dbReference type="RefSeq" id="WP_126698100.1">
    <property type="nucleotide sequence ID" value="NZ_RWKW01000010.1"/>
</dbReference>
<evidence type="ECO:0000313" key="2">
    <source>
        <dbReference type="EMBL" id="RST87827.1"/>
    </source>
</evidence>